<dbReference type="EMBL" id="CP144746">
    <property type="protein sequence ID" value="WVZ59687.1"/>
    <property type="molecule type" value="Genomic_DNA"/>
</dbReference>
<dbReference type="Proteomes" id="UP001341281">
    <property type="component" value="Chromosome 02"/>
</dbReference>
<proteinExistence type="predicted"/>
<dbReference type="Gene3D" id="1.25.40.10">
    <property type="entry name" value="Tetratricopeptide repeat domain"/>
    <property type="match status" value="1"/>
</dbReference>
<reference evidence="1 2" key="1">
    <citation type="submission" date="2024-02" db="EMBL/GenBank/DDBJ databases">
        <title>High-quality chromosome-scale genome assembly of Pensacola bahiagrass (Paspalum notatum Flugge var. saurae).</title>
        <authorList>
            <person name="Vega J.M."/>
            <person name="Podio M."/>
            <person name="Orjuela J."/>
            <person name="Siena L.A."/>
            <person name="Pessino S.C."/>
            <person name="Combes M.C."/>
            <person name="Mariac C."/>
            <person name="Albertini E."/>
            <person name="Pupilli F."/>
            <person name="Ortiz J.P.A."/>
            <person name="Leblanc O."/>
        </authorList>
    </citation>
    <scope>NUCLEOTIDE SEQUENCE [LARGE SCALE GENOMIC DNA]</scope>
    <source>
        <strain evidence="1">R1</strain>
        <tissue evidence="1">Leaf</tissue>
    </source>
</reference>
<accession>A0AAQ3STB8</accession>
<dbReference type="InterPro" id="IPR011990">
    <property type="entry name" value="TPR-like_helical_dom_sf"/>
</dbReference>
<name>A0AAQ3STB8_PASNO</name>
<dbReference type="AlphaFoldDB" id="A0AAQ3STB8"/>
<gene>
    <name evidence="1" type="ORF">U9M48_009797</name>
</gene>
<evidence type="ECO:0000313" key="1">
    <source>
        <dbReference type="EMBL" id="WVZ59687.1"/>
    </source>
</evidence>
<evidence type="ECO:0000313" key="2">
    <source>
        <dbReference type="Proteomes" id="UP001341281"/>
    </source>
</evidence>
<keyword evidence="2" id="KW-1185">Reference proteome</keyword>
<sequence length="174" mass="18558">MAAASYLASYSRASPSSAAAAACPCHARPPALRPRRARPLRVRAASSVSDQEEQLLAALRAQADPGAALRTLSSALAREGFDPGRAVYEEVIAKLGAAGAFDLMEELVGEMRRGGHEVTAGVVRPFLEGYARLGRFDDAVDLVLNRLDDGGVFRRRTRRRCTTTSSVCSRRGAG</sequence>
<organism evidence="1 2">
    <name type="scientific">Paspalum notatum var. saurae</name>
    <dbReference type="NCBI Taxonomy" id="547442"/>
    <lineage>
        <taxon>Eukaryota</taxon>
        <taxon>Viridiplantae</taxon>
        <taxon>Streptophyta</taxon>
        <taxon>Embryophyta</taxon>
        <taxon>Tracheophyta</taxon>
        <taxon>Spermatophyta</taxon>
        <taxon>Magnoliopsida</taxon>
        <taxon>Liliopsida</taxon>
        <taxon>Poales</taxon>
        <taxon>Poaceae</taxon>
        <taxon>PACMAD clade</taxon>
        <taxon>Panicoideae</taxon>
        <taxon>Andropogonodae</taxon>
        <taxon>Paspaleae</taxon>
        <taxon>Paspalinae</taxon>
        <taxon>Paspalum</taxon>
    </lineage>
</organism>
<protein>
    <submittedName>
        <fullName evidence="1">Uncharacterized protein</fullName>
    </submittedName>
</protein>